<accession>A0ABW4QT42</accession>
<reference evidence="2" key="1">
    <citation type="journal article" date="2019" name="Int. J. Syst. Evol. Microbiol.">
        <title>The Global Catalogue of Microorganisms (GCM) 10K type strain sequencing project: providing services to taxonomists for standard genome sequencing and annotation.</title>
        <authorList>
            <consortium name="The Broad Institute Genomics Platform"/>
            <consortium name="The Broad Institute Genome Sequencing Center for Infectious Disease"/>
            <person name="Wu L."/>
            <person name="Ma J."/>
        </authorList>
    </citation>
    <scope>NUCLEOTIDE SEQUENCE [LARGE SCALE GENOMIC DNA]</scope>
    <source>
        <strain evidence="2">CGMCC 1.15795</strain>
    </source>
</reference>
<organism evidence="1 2">
    <name type="scientific">Hymenobacter bucti</name>
    <dbReference type="NCBI Taxonomy" id="1844114"/>
    <lineage>
        <taxon>Bacteria</taxon>
        <taxon>Pseudomonadati</taxon>
        <taxon>Bacteroidota</taxon>
        <taxon>Cytophagia</taxon>
        <taxon>Cytophagales</taxon>
        <taxon>Hymenobacteraceae</taxon>
        <taxon>Hymenobacter</taxon>
    </lineage>
</organism>
<protein>
    <submittedName>
        <fullName evidence="1">Uncharacterized protein</fullName>
    </submittedName>
</protein>
<keyword evidence="2" id="KW-1185">Reference proteome</keyword>
<comment type="caution">
    <text evidence="1">The sequence shown here is derived from an EMBL/GenBank/DDBJ whole genome shotgun (WGS) entry which is preliminary data.</text>
</comment>
<evidence type="ECO:0000313" key="1">
    <source>
        <dbReference type="EMBL" id="MFD1872738.1"/>
    </source>
</evidence>
<gene>
    <name evidence="1" type="ORF">ACFSDX_09865</name>
</gene>
<sequence>MERFYDVTVNGEPRRLELHSTSVVEAGGKARIDIHVDVEALTDTLPADVGSPFDAAAQAARAALASVSLSYLYPDQSYQEVLRRRELAQDAPPQA</sequence>
<dbReference type="Proteomes" id="UP001597197">
    <property type="component" value="Unassembled WGS sequence"/>
</dbReference>
<name>A0ABW4QT42_9BACT</name>
<proteinExistence type="predicted"/>
<evidence type="ECO:0000313" key="2">
    <source>
        <dbReference type="Proteomes" id="UP001597197"/>
    </source>
</evidence>
<dbReference type="RefSeq" id="WP_382313197.1">
    <property type="nucleotide sequence ID" value="NZ_JBHUFD010000003.1"/>
</dbReference>
<dbReference type="EMBL" id="JBHUFD010000003">
    <property type="protein sequence ID" value="MFD1872738.1"/>
    <property type="molecule type" value="Genomic_DNA"/>
</dbReference>